<evidence type="ECO:0000313" key="2">
    <source>
        <dbReference type="EMBL" id="KAK8030050.1"/>
    </source>
</evidence>
<feature type="region of interest" description="Disordered" evidence="1">
    <location>
        <begin position="92"/>
        <end position="119"/>
    </location>
</feature>
<feature type="compositionally biased region" description="Acidic residues" evidence="1">
    <location>
        <begin position="95"/>
        <end position="106"/>
    </location>
</feature>
<dbReference type="Pfam" id="PF13093">
    <property type="entry name" value="FTA4"/>
    <property type="match status" value="1"/>
</dbReference>
<dbReference type="PANTHER" id="PTHR42040">
    <property type="entry name" value="INNER KINETOCHORE SUBUNIT FTA4"/>
    <property type="match status" value="1"/>
</dbReference>
<protein>
    <recommendedName>
        <fullName evidence="4">Kinetochore protein fta4</fullName>
    </recommendedName>
</protein>
<dbReference type="Proteomes" id="UP001444661">
    <property type="component" value="Unassembled WGS sequence"/>
</dbReference>
<gene>
    <name evidence="2" type="ORF">PG993_011341</name>
</gene>
<reference evidence="2 3" key="1">
    <citation type="submission" date="2023-01" db="EMBL/GenBank/DDBJ databases">
        <title>Analysis of 21 Apiospora genomes using comparative genomics revels a genus with tremendous synthesis potential of carbohydrate active enzymes and secondary metabolites.</title>
        <authorList>
            <person name="Sorensen T."/>
        </authorList>
    </citation>
    <scope>NUCLEOTIDE SEQUENCE [LARGE SCALE GENOMIC DNA]</scope>
    <source>
        <strain evidence="2 3">CBS 33761</strain>
    </source>
</reference>
<comment type="caution">
    <text evidence="2">The sequence shown here is derived from an EMBL/GenBank/DDBJ whole genome shotgun (WGS) entry which is preliminary data.</text>
</comment>
<evidence type="ECO:0000313" key="3">
    <source>
        <dbReference type="Proteomes" id="UP001444661"/>
    </source>
</evidence>
<dbReference type="PANTHER" id="PTHR42040:SF1">
    <property type="entry name" value="INNER KINETOCHORE SUBUNIT FTA4"/>
    <property type="match status" value="1"/>
</dbReference>
<feature type="compositionally biased region" description="Basic and acidic residues" evidence="1">
    <location>
        <begin position="107"/>
        <end position="119"/>
    </location>
</feature>
<dbReference type="InterPro" id="IPR025207">
    <property type="entry name" value="Sim4_Fta4"/>
</dbReference>
<evidence type="ECO:0000256" key="1">
    <source>
        <dbReference type="SAM" id="MobiDB-lite"/>
    </source>
</evidence>
<sequence>MAPPTILAHKSAFLSAQTLQLSQNLAPSGAWRNHHHHHQDAETQQATVTEKAVDDALYRLNHALQQHARRVHAPQATRHVAEQIDQLFLDINKDNDDDGAEDEADEEGNRVQKGDELRQGADFTSDPMIAALPPNWDQIDAHEAESRPTEAAYYVELQSTLGVLSTRRAETRARVERLRAMQNLLQPFRGSDADVADDDKNQNKKLQENLVTRNGEVEKELERMRMLLVRVAGRVGQLPARNATDEDGDTDMIGDLDKAERGKVQSLLDSL</sequence>
<keyword evidence="3" id="KW-1185">Reference proteome</keyword>
<accession>A0ABR1SDY2</accession>
<proteinExistence type="predicted"/>
<evidence type="ECO:0008006" key="4">
    <source>
        <dbReference type="Google" id="ProtNLM"/>
    </source>
</evidence>
<organism evidence="2 3">
    <name type="scientific">Apiospora rasikravindrae</name>
    <dbReference type="NCBI Taxonomy" id="990691"/>
    <lineage>
        <taxon>Eukaryota</taxon>
        <taxon>Fungi</taxon>
        <taxon>Dikarya</taxon>
        <taxon>Ascomycota</taxon>
        <taxon>Pezizomycotina</taxon>
        <taxon>Sordariomycetes</taxon>
        <taxon>Xylariomycetidae</taxon>
        <taxon>Amphisphaeriales</taxon>
        <taxon>Apiosporaceae</taxon>
        <taxon>Apiospora</taxon>
    </lineage>
</organism>
<dbReference type="EMBL" id="JAQQWK010000010">
    <property type="protein sequence ID" value="KAK8030050.1"/>
    <property type="molecule type" value="Genomic_DNA"/>
</dbReference>
<name>A0ABR1SDY2_9PEZI</name>